<accession>A0A1M6Y8E6</accession>
<evidence type="ECO:0000313" key="2">
    <source>
        <dbReference type="Proteomes" id="UP000184386"/>
    </source>
</evidence>
<protein>
    <recommendedName>
        <fullName evidence="3">SMI1 / KNR4 family (SUKH-1)</fullName>
    </recommendedName>
</protein>
<organism evidence="1 2">
    <name type="scientific">Anaerocolumna jejuensis DSM 15929</name>
    <dbReference type="NCBI Taxonomy" id="1121322"/>
    <lineage>
        <taxon>Bacteria</taxon>
        <taxon>Bacillati</taxon>
        <taxon>Bacillota</taxon>
        <taxon>Clostridia</taxon>
        <taxon>Lachnospirales</taxon>
        <taxon>Lachnospiraceae</taxon>
        <taxon>Anaerocolumna</taxon>
    </lineage>
</organism>
<dbReference type="AlphaFoldDB" id="A0A1M6Y8E6"/>
<gene>
    <name evidence="1" type="ORF">SAMN02745136_04198</name>
</gene>
<reference evidence="1 2" key="1">
    <citation type="submission" date="2016-11" db="EMBL/GenBank/DDBJ databases">
        <authorList>
            <person name="Jaros S."/>
            <person name="Januszkiewicz K."/>
            <person name="Wedrychowicz H."/>
        </authorList>
    </citation>
    <scope>NUCLEOTIDE SEQUENCE [LARGE SCALE GENOMIC DNA]</scope>
    <source>
        <strain evidence="1 2">DSM 15929</strain>
    </source>
</reference>
<dbReference type="EMBL" id="FRAC01000024">
    <property type="protein sequence ID" value="SHL14550.1"/>
    <property type="molecule type" value="Genomic_DNA"/>
</dbReference>
<dbReference type="RefSeq" id="WP_084124545.1">
    <property type="nucleotide sequence ID" value="NZ_FRAC01000024.1"/>
</dbReference>
<sequence length="198" mass="22845">MIATDKWYNGGTVENRKTGSYSDERKGIIMAKIEDLLKAEIGAVCIGWQRIEETLGFSIHKDLKDFYSRILCRKINGEVDFVEAEFLEKTGNERNDTWISFNECEGKVEYSLSPVKSLETANEEIEYAFKEWTGGNDFGHRAMIGQFYFNIGEILILFNNDTGKIEWIDCEYGYFDVYEENPNGILANCIQDFLEKLC</sequence>
<name>A0A1M6Y8E6_9FIRM</name>
<keyword evidence="2" id="KW-1185">Reference proteome</keyword>
<dbReference type="OrthoDB" id="1933951at2"/>
<evidence type="ECO:0000313" key="1">
    <source>
        <dbReference type="EMBL" id="SHL14550.1"/>
    </source>
</evidence>
<proteinExistence type="predicted"/>
<dbReference type="Proteomes" id="UP000184386">
    <property type="component" value="Unassembled WGS sequence"/>
</dbReference>
<evidence type="ECO:0008006" key="3">
    <source>
        <dbReference type="Google" id="ProtNLM"/>
    </source>
</evidence>